<evidence type="ECO:0000256" key="1">
    <source>
        <dbReference type="SAM" id="Phobius"/>
    </source>
</evidence>
<accession>A0A0F7P6W2</accession>
<dbReference type="PANTHER" id="PTHR20992:SF9">
    <property type="entry name" value="AT15442P-RELATED"/>
    <property type="match status" value="1"/>
</dbReference>
<keyword evidence="1" id="KW-1133">Transmembrane helix</keyword>
<feature type="transmembrane region" description="Helical" evidence="1">
    <location>
        <begin position="318"/>
        <end position="337"/>
    </location>
</feature>
<reference evidence="4" key="2">
    <citation type="submission" date="2015-05" db="EMBL/GenBank/DDBJ databases">
        <title>Complete genome sequence of Halanaeroarchaeum sulfurireducens type strain M27-SA2, a sulfate-reducer haloarchaeon from marine anoxic lake Medee.</title>
        <authorList>
            <person name="Messina E."/>
            <person name="Kublanov I.V."/>
            <person name="Toshchakov S."/>
            <person name="Arcadi E."/>
            <person name="La Spada G."/>
            <person name="La Cono V."/>
            <person name="Yakimov M.M."/>
        </authorList>
    </citation>
    <scope>NUCLEOTIDE SEQUENCE [LARGE SCALE GENOMIC DNA]</scope>
    <source>
        <strain evidence="4">M27-SA2</strain>
    </source>
</reference>
<feature type="transmembrane region" description="Helical" evidence="1">
    <location>
        <begin position="174"/>
        <end position="199"/>
    </location>
</feature>
<gene>
    <name evidence="3" type="ORF">HLASA_0409</name>
    <name evidence="2" type="ORF">HLASF_0410</name>
</gene>
<dbReference type="InterPro" id="IPR005240">
    <property type="entry name" value="DUF389"/>
</dbReference>
<evidence type="ECO:0000313" key="5">
    <source>
        <dbReference type="Proteomes" id="UP000069906"/>
    </source>
</evidence>
<protein>
    <recommendedName>
        <fullName evidence="6">TIGR00341 family protein</fullName>
    </recommendedName>
</protein>
<dbReference type="RefSeq" id="WP_050047737.1">
    <property type="nucleotide sequence ID" value="NZ_CP008874.1"/>
</dbReference>
<dbReference type="STRING" id="1604004.HLASA_0409"/>
<feature type="transmembrane region" description="Helical" evidence="1">
    <location>
        <begin position="140"/>
        <end position="162"/>
    </location>
</feature>
<evidence type="ECO:0000313" key="3">
    <source>
        <dbReference type="EMBL" id="ALG81318.1"/>
    </source>
</evidence>
<reference evidence="2 5" key="1">
    <citation type="journal article" date="2015" name="ISME J.">
        <title>Elemental sulfur and acetate can support life of a novel strictly anaerobic haloarchaeon.</title>
        <authorList>
            <person name="Sorokin D.Y."/>
            <person name="Kublanov I.V."/>
            <person name="Gavrilov S.N."/>
            <person name="Rojo D."/>
            <person name="Roman P."/>
            <person name="Golyshin P.N."/>
            <person name="Slepak V.Z."/>
            <person name="Smedile F."/>
            <person name="Ferrer M."/>
            <person name="Messina E."/>
            <person name="La Cono V."/>
            <person name="Yakimov M.M."/>
        </authorList>
    </citation>
    <scope>NUCLEOTIDE SEQUENCE [LARGE SCALE GENOMIC DNA]</scope>
    <source>
        <strain evidence="2 5">HSR2</strain>
    </source>
</reference>
<evidence type="ECO:0000313" key="2">
    <source>
        <dbReference type="EMBL" id="AKH96916.1"/>
    </source>
</evidence>
<evidence type="ECO:0000313" key="4">
    <source>
        <dbReference type="Proteomes" id="UP000060390"/>
    </source>
</evidence>
<feature type="transmembrane region" description="Helical" evidence="1">
    <location>
        <begin position="272"/>
        <end position="297"/>
    </location>
</feature>
<dbReference type="NCBIfam" id="TIGR00341">
    <property type="entry name" value="TIGR00341 family protein"/>
    <property type="match status" value="1"/>
</dbReference>
<feature type="transmembrane region" description="Helical" evidence="1">
    <location>
        <begin position="114"/>
        <end position="134"/>
    </location>
</feature>
<dbReference type="PATRIC" id="fig|1604004.4.peg.430"/>
<keyword evidence="1" id="KW-0812">Transmembrane</keyword>
<feature type="transmembrane region" description="Helical" evidence="1">
    <location>
        <begin position="243"/>
        <end position="266"/>
    </location>
</feature>
<organism evidence="2 5">
    <name type="scientific">Halanaeroarchaeum sulfurireducens</name>
    <dbReference type="NCBI Taxonomy" id="1604004"/>
    <lineage>
        <taxon>Archaea</taxon>
        <taxon>Methanobacteriati</taxon>
        <taxon>Methanobacteriota</taxon>
        <taxon>Stenosarchaea group</taxon>
        <taxon>Halobacteria</taxon>
        <taxon>Halobacteriales</taxon>
        <taxon>Halobacteriaceae</taxon>
        <taxon>Halanaeroarchaeum</taxon>
    </lineage>
</organism>
<evidence type="ECO:0008006" key="6">
    <source>
        <dbReference type="Google" id="ProtNLM"/>
    </source>
</evidence>
<proteinExistence type="predicted"/>
<dbReference type="KEGG" id="hsu:HLASF_0410"/>
<reference evidence="3 4" key="3">
    <citation type="journal article" date="2016" name="Stand. Genomic Sci.">
        <title>Complete genome sequence of 'Halanaeroarchaeum sulfurireducens' M27-SA2, a sulfur-reducing and acetate-oxidizing haloarchaeon from the deep-sea hypersaline anoxic lake Medee.</title>
        <authorList>
            <person name="Messina E."/>
            <person name="Sorokin D.Y."/>
            <person name="Kublanov I.V."/>
            <person name="Toshchakov S."/>
            <person name="Lopatina A."/>
            <person name="Arcadi E."/>
            <person name="Smedile F."/>
            <person name="La Spada G."/>
            <person name="La Cono V."/>
            <person name="Yakimov M.M."/>
        </authorList>
    </citation>
    <scope>NUCLEOTIDE SEQUENCE [LARGE SCALE GENOMIC DNA]</scope>
    <source>
        <strain evidence="3 4">M27-SA2</strain>
    </source>
</reference>
<keyword evidence="1" id="KW-0472">Membrane</keyword>
<dbReference type="EMBL" id="CP011564">
    <property type="protein sequence ID" value="ALG81318.1"/>
    <property type="molecule type" value="Genomic_DNA"/>
</dbReference>
<dbReference type="KEGG" id="hsf:HLASA_0409"/>
<dbReference type="HOGENOM" id="CLU_050976_1_1_2"/>
<dbReference type="EMBL" id="CP008874">
    <property type="protein sequence ID" value="AKH96916.1"/>
    <property type="molecule type" value="Genomic_DNA"/>
</dbReference>
<dbReference type="AlphaFoldDB" id="A0A0F7P6W2"/>
<name>A0A0F7P6W2_9EURY</name>
<dbReference type="PANTHER" id="PTHR20992">
    <property type="entry name" value="AT15442P-RELATED"/>
    <property type="match status" value="1"/>
</dbReference>
<dbReference type="Proteomes" id="UP000069906">
    <property type="component" value="Chromosome"/>
</dbReference>
<dbReference type="Pfam" id="PF04087">
    <property type="entry name" value="DUF389"/>
    <property type="match status" value="1"/>
</dbReference>
<sequence length="430" mass="45406">MRLLQVTIPTGKRERVLGVLEEYGIDYVVTDETGHRGYTAIVHFPLPAEAVQDVLDDLQEAGLTEDAYTVVMGAETVVSRKFDKLRKQYESDVNAEQVARAELQTTAESQVRSLPTYVVLTIVSAVIATVGLLLDSPAVVVGSMVIAPLIGPAMSASVGTVMDDAGLVNRGIKLQLLGIVLAVASAALFALFVQVTSLVPPGLDPTTIGQVQARLSPDFLSLVVALGAGIAGAMSLTAGVSSALVGVMIAVALIPPAATMGIGIAYGLPVVALSSGVLTLVNVLSINLAALVVFWFAGYRPQNFLRHEGAYTRTAKRVGVLLVAIAILSLFLGAVTIDSIGSADAERQIRADVDALLQEPAYEDVALLDLTVRETDRVIFSEPERVVVTVGVPPGMEPPNFAARLDDRFERSVQNDVTVEVRIVRTIVSG</sequence>
<feature type="transmembrane region" description="Helical" evidence="1">
    <location>
        <begin position="219"/>
        <end position="236"/>
    </location>
</feature>
<dbReference type="Proteomes" id="UP000060390">
    <property type="component" value="Chromosome"/>
</dbReference>
<dbReference type="GeneID" id="26009776"/>
<dbReference type="OrthoDB" id="3266at2157"/>
<keyword evidence="5" id="KW-1185">Reference proteome</keyword>